<gene>
    <name evidence="3" type="ORF">MNBD_BACTEROID01-2725</name>
</gene>
<evidence type="ECO:0000259" key="2">
    <source>
        <dbReference type="Pfam" id="PF13386"/>
    </source>
</evidence>
<evidence type="ECO:0000256" key="1">
    <source>
        <dbReference type="SAM" id="Phobius"/>
    </source>
</evidence>
<dbReference type="PANTHER" id="PTHR36394">
    <property type="entry name" value="OS01G0277700 PROTEIN"/>
    <property type="match status" value="1"/>
</dbReference>
<dbReference type="PANTHER" id="PTHR36394:SF1">
    <property type="entry name" value="OS01G0277700 PROTEIN"/>
    <property type="match status" value="1"/>
</dbReference>
<protein>
    <recommendedName>
        <fullName evidence="2">Urease accessory protein UreH-like transmembrane domain-containing protein</fullName>
    </recommendedName>
</protein>
<feature type="transmembrane region" description="Helical" evidence="1">
    <location>
        <begin position="43"/>
        <end position="73"/>
    </location>
</feature>
<evidence type="ECO:0000313" key="3">
    <source>
        <dbReference type="EMBL" id="VAW24063.1"/>
    </source>
</evidence>
<dbReference type="InterPro" id="IPR039447">
    <property type="entry name" value="UreH-like_TM_dom"/>
</dbReference>
<keyword evidence="1" id="KW-0812">Transmembrane</keyword>
<feature type="domain" description="Urease accessory protein UreH-like transmembrane" evidence="2">
    <location>
        <begin position="41"/>
        <end position="227"/>
    </location>
</feature>
<dbReference type="EMBL" id="UOEP01000204">
    <property type="protein sequence ID" value="VAW24063.1"/>
    <property type="molecule type" value="Genomic_DNA"/>
</dbReference>
<sequence>MNELLLLSITAASLGFIHTVLGPDHYLPFIVLSKARKWNVSKTMWITFIAGVGHISGSVVLGIGGVALGVGLNKLELIESIRGEIVGWMLITFGVMYSIYGIFKYLKDGGHNHLPGFLIPKKIRQMKHEVEHSMEEEEDNTKLTPWILFIIFVFGPCEVLIPMLIFPAAEKNIAGVISVTVFFGITTILTMMMMVYLGHFGSSLVRLKPYEKYMHLVAGVVILISGIGMLFLGW</sequence>
<feature type="transmembrane region" description="Helical" evidence="1">
    <location>
        <begin position="85"/>
        <end position="103"/>
    </location>
</feature>
<accession>A0A3B0U6N3</accession>
<organism evidence="3">
    <name type="scientific">hydrothermal vent metagenome</name>
    <dbReference type="NCBI Taxonomy" id="652676"/>
    <lineage>
        <taxon>unclassified sequences</taxon>
        <taxon>metagenomes</taxon>
        <taxon>ecological metagenomes</taxon>
    </lineage>
</organism>
<dbReference type="AlphaFoldDB" id="A0A3B0U6N3"/>
<proteinExistence type="predicted"/>
<dbReference type="Pfam" id="PF13386">
    <property type="entry name" value="DsbD_2"/>
    <property type="match status" value="1"/>
</dbReference>
<name>A0A3B0U6N3_9ZZZZ</name>
<keyword evidence="1" id="KW-0472">Membrane</keyword>
<keyword evidence="1" id="KW-1133">Transmembrane helix</keyword>
<reference evidence="3" key="1">
    <citation type="submission" date="2018-06" db="EMBL/GenBank/DDBJ databases">
        <authorList>
            <person name="Zhirakovskaya E."/>
        </authorList>
    </citation>
    <scope>NUCLEOTIDE SEQUENCE</scope>
</reference>
<feature type="transmembrane region" description="Helical" evidence="1">
    <location>
        <begin position="213"/>
        <end position="232"/>
    </location>
</feature>
<feature type="transmembrane region" description="Helical" evidence="1">
    <location>
        <begin position="146"/>
        <end position="166"/>
    </location>
</feature>
<feature type="transmembrane region" description="Helical" evidence="1">
    <location>
        <begin position="173"/>
        <end position="198"/>
    </location>
</feature>